<organism evidence="1 2">
    <name type="scientific">Meloidogyne enterolobii</name>
    <name type="common">Root-knot nematode worm</name>
    <name type="synonym">Meloidogyne mayaguensis</name>
    <dbReference type="NCBI Taxonomy" id="390850"/>
    <lineage>
        <taxon>Eukaryota</taxon>
        <taxon>Metazoa</taxon>
        <taxon>Ecdysozoa</taxon>
        <taxon>Nematoda</taxon>
        <taxon>Chromadorea</taxon>
        <taxon>Rhabditida</taxon>
        <taxon>Tylenchina</taxon>
        <taxon>Tylenchomorpha</taxon>
        <taxon>Tylenchoidea</taxon>
        <taxon>Meloidogynidae</taxon>
        <taxon>Meloidogyninae</taxon>
        <taxon>Meloidogyne</taxon>
    </lineage>
</organism>
<dbReference type="EMBL" id="CAVMJV010000064">
    <property type="protein sequence ID" value="CAK5087354.1"/>
    <property type="molecule type" value="Genomic_DNA"/>
</dbReference>
<protein>
    <submittedName>
        <fullName evidence="1">Uncharacterized protein</fullName>
    </submittedName>
</protein>
<sequence>MKNIVLWILDFDICNGVFESRRLDWDMIIIGFIVFRFVVFNNERLDYDKIY</sequence>
<keyword evidence="2" id="KW-1185">Reference proteome</keyword>
<evidence type="ECO:0000313" key="1">
    <source>
        <dbReference type="EMBL" id="CAK5087354.1"/>
    </source>
</evidence>
<proteinExistence type="predicted"/>
<gene>
    <name evidence="1" type="ORF">MENTE1834_LOCUS34915</name>
</gene>
<comment type="caution">
    <text evidence="1">The sequence shown here is derived from an EMBL/GenBank/DDBJ whole genome shotgun (WGS) entry which is preliminary data.</text>
</comment>
<dbReference type="Proteomes" id="UP001497535">
    <property type="component" value="Unassembled WGS sequence"/>
</dbReference>
<accession>A0ACB1A7W3</accession>
<evidence type="ECO:0000313" key="2">
    <source>
        <dbReference type="Proteomes" id="UP001497535"/>
    </source>
</evidence>
<name>A0ACB1A7W3_MELEN</name>
<reference evidence="1" key="1">
    <citation type="submission" date="2023-11" db="EMBL/GenBank/DDBJ databases">
        <authorList>
            <person name="Poullet M."/>
        </authorList>
    </citation>
    <scope>NUCLEOTIDE SEQUENCE</scope>
    <source>
        <strain evidence="1">E1834</strain>
    </source>
</reference>